<accession>A0AA87ZF84</accession>
<comment type="caution">
    <text evidence="1">The sequence shown here is derived from an EMBL/GenBank/DDBJ whole genome shotgun (WGS) entry which is preliminary data.</text>
</comment>
<organism evidence="1 2">
    <name type="scientific">Ficus carica</name>
    <name type="common">Common fig</name>
    <dbReference type="NCBI Taxonomy" id="3494"/>
    <lineage>
        <taxon>Eukaryota</taxon>
        <taxon>Viridiplantae</taxon>
        <taxon>Streptophyta</taxon>
        <taxon>Embryophyta</taxon>
        <taxon>Tracheophyta</taxon>
        <taxon>Spermatophyta</taxon>
        <taxon>Magnoliopsida</taxon>
        <taxon>eudicotyledons</taxon>
        <taxon>Gunneridae</taxon>
        <taxon>Pentapetalae</taxon>
        <taxon>rosids</taxon>
        <taxon>fabids</taxon>
        <taxon>Rosales</taxon>
        <taxon>Moraceae</taxon>
        <taxon>Ficeae</taxon>
        <taxon>Ficus</taxon>
    </lineage>
</organism>
<reference evidence="1" key="1">
    <citation type="submission" date="2023-07" db="EMBL/GenBank/DDBJ databases">
        <title>draft genome sequence of fig (Ficus carica).</title>
        <authorList>
            <person name="Takahashi T."/>
            <person name="Nishimura K."/>
        </authorList>
    </citation>
    <scope>NUCLEOTIDE SEQUENCE</scope>
</reference>
<evidence type="ECO:0000313" key="2">
    <source>
        <dbReference type="Proteomes" id="UP001187192"/>
    </source>
</evidence>
<dbReference type="AlphaFoldDB" id="A0AA87ZF84"/>
<proteinExistence type="predicted"/>
<dbReference type="EMBL" id="BTGU01000005">
    <property type="protein sequence ID" value="GMN35178.1"/>
    <property type="molecule type" value="Genomic_DNA"/>
</dbReference>
<name>A0AA87ZF84_FICCA</name>
<dbReference type="Proteomes" id="UP001187192">
    <property type="component" value="Unassembled WGS sequence"/>
</dbReference>
<protein>
    <submittedName>
        <fullName evidence="1">Uncharacterized protein</fullName>
    </submittedName>
</protein>
<gene>
    <name evidence="1" type="ORF">TIFTF001_005129</name>
</gene>
<keyword evidence="2" id="KW-1185">Reference proteome</keyword>
<evidence type="ECO:0000313" key="1">
    <source>
        <dbReference type="EMBL" id="GMN35178.1"/>
    </source>
</evidence>
<sequence length="272" mass="28611">MRPSRICNIDPPMAVGQLLLPRHPPFPVQLRSPPLRQPAKALQLHVHGVVELPPPPVRHVTRVHKTVLRIPIAVVVSVTQPWLPPQVMNRVNLGRISPEELVPVADLGHGGIGPEVLQEVDPPRKPVPPDEHLVEEALVAAVVGDDVAPAVHEDAEGAVGGLEDHDARVEEGEVVAGGAYLWEVKEEVEVTEHDDVGVHEHDLVIVGELPEPELAVVVLVVGALLGVGVAYALYEADFPSGGGQGGALGGGDGVVDEDHEVAVGAGAAEALR</sequence>